<protein>
    <submittedName>
        <fullName evidence="9">ABC transporter permease</fullName>
    </submittedName>
</protein>
<comment type="similarity">
    <text evidence="7">Belongs to the binding-protein-dependent transport system permease family.</text>
</comment>
<dbReference type="EMBL" id="CP041695">
    <property type="protein sequence ID" value="QDP81116.1"/>
    <property type="molecule type" value="Genomic_DNA"/>
</dbReference>
<dbReference type="KEGG" id="nod:FOH10_22745"/>
<dbReference type="Gene3D" id="1.10.3720.10">
    <property type="entry name" value="MetI-like"/>
    <property type="match status" value="1"/>
</dbReference>
<dbReference type="PANTHER" id="PTHR43163:SF9">
    <property type="entry name" value="ABC TRANSPORTER PERMEASE PROTEIN"/>
    <property type="match status" value="1"/>
</dbReference>
<proteinExistence type="inferred from homology"/>
<feature type="domain" description="ABC transmembrane type-1" evidence="8">
    <location>
        <begin position="127"/>
        <end position="334"/>
    </location>
</feature>
<dbReference type="InterPro" id="IPR000515">
    <property type="entry name" value="MetI-like"/>
</dbReference>
<evidence type="ECO:0000313" key="10">
    <source>
        <dbReference type="Proteomes" id="UP000317039"/>
    </source>
</evidence>
<evidence type="ECO:0000256" key="2">
    <source>
        <dbReference type="ARBA" id="ARBA00022448"/>
    </source>
</evidence>
<dbReference type="PROSITE" id="PS50928">
    <property type="entry name" value="ABC_TM1"/>
    <property type="match status" value="1"/>
</dbReference>
<dbReference type="SUPFAM" id="SSF161098">
    <property type="entry name" value="MetI-like"/>
    <property type="match status" value="1"/>
</dbReference>
<comment type="subcellular location">
    <subcellularLocation>
        <location evidence="1 7">Cell membrane</location>
        <topology evidence="1 7">Multi-pass membrane protein</topology>
    </subcellularLocation>
</comment>
<keyword evidence="4 7" id="KW-0812">Transmembrane</keyword>
<dbReference type="GO" id="GO:0055085">
    <property type="term" value="P:transmembrane transport"/>
    <property type="evidence" value="ECO:0007669"/>
    <property type="project" value="InterPro"/>
</dbReference>
<evidence type="ECO:0000256" key="5">
    <source>
        <dbReference type="ARBA" id="ARBA00022989"/>
    </source>
</evidence>
<sequence>MGTLVVPAHLDAAPVTSVTPRRSRFRDRGLPRMIGFRLLTLIPVLAAVAAGLFAAAAYSPFDPLAGYLGNRYETTSEADKALLARELGLDTPWYQLLGRWFGRVLTGDLGMSRGYGQPVSQVVAERIPWTVLLVGVSLTVAVLVAVTLGAWTGMRRGGLVDRAVSTACVVVQGLPPFVLALAAIGIFAVGTGWLPPAGLTDAGADPDVAQVLRHLVLPASALALSQLPWLLLAVRESVSHNRSEDFVAGAMARGVDAATIARRHILPMSLAPFVTILGVRLPELVVGAVLVEEIFSWPGIAGAFVDSATDLDMPLLALLTVGTTAAVMLGSLLADIACVLLDPRVRADG</sequence>
<keyword evidence="6 7" id="KW-0472">Membrane</keyword>
<accession>A0A516NQD4</accession>
<organism evidence="9 10">
    <name type="scientific">Nocardia otitidiscaviarum</name>
    <dbReference type="NCBI Taxonomy" id="1823"/>
    <lineage>
        <taxon>Bacteria</taxon>
        <taxon>Bacillati</taxon>
        <taxon>Actinomycetota</taxon>
        <taxon>Actinomycetes</taxon>
        <taxon>Mycobacteriales</taxon>
        <taxon>Nocardiaceae</taxon>
        <taxon>Nocardia</taxon>
    </lineage>
</organism>
<evidence type="ECO:0000256" key="6">
    <source>
        <dbReference type="ARBA" id="ARBA00023136"/>
    </source>
</evidence>
<evidence type="ECO:0000259" key="8">
    <source>
        <dbReference type="PROSITE" id="PS50928"/>
    </source>
</evidence>
<evidence type="ECO:0000256" key="1">
    <source>
        <dbReference type="ARBA" id="ARBA00004651"/>
    </source>
</evidence>
<feature type="transmembrane region" description="Helical" evidence="7">
    <location>
        <begin position="270"/>
        <end position="295"/>
    </location>
</feature>
<feature type="transmembrane region" description="Helical" evidence="7">
    <location>
        <begin position="214"/>
        <end position="234"/>
    </location>
</feature>
<dbReference type="GO" id="GO:0005886">
    <property type="term" value="C:plasma membrane"/>
    <property type="evidence" value="ECO:0007669"/>
    <property type="project" value="UniProtKB-SubCell"/>
</dbReference>
<keyword evidence="3" id="KW-1003">Cell membrane</keyword>
<evidence type="ECO:0000256" key="7">
    <source>
        <dbReference type="RuleBase" id="RU363032"/>
    </source>
</evidence>
<keyword evidence="2 7" id="KW-0813">Transport</keyword>
<name>A0A516NQD4_9NOCA</name>
<dbReference type="Proteomes" id="UP000317039">
    <property type="component" value="Chromosome"/>
</dbReference>
<dbReference type="InterPro" id="IPR035906">
    <property type="entry name" value="MetI-like_sf"/>
</dbReference>
<evidence type="ECO:0000256" key="4">
    <source>
        <dbReference type="ARBA" id="ARBA00022692"/>
    </source>
</evidence>
<dbReference type="CDD" id="cd06261">
    <property type="entry name" value="TM_PBP2"/>
    <property type="match status" value="1"/>
</dbReference>
<feature type="transmembrane region" description="Helical" evidence="7">
    <location>
        <begin position="34"/>
        <end position="58"/>
    </location>
</feature>
<feature type="transmembrane region" description="Helical" evidence="7">
    <location>
        <begin position="163"/>
        <end position="194"/>
    </location>
</feature>
<feature type="transmembrane region" description="Helical" evidence="7">
    <location>
        <begin position="315"/>
        <end position="341"/>
    </location>
</feature>
<reference evidence="9 10" key="1">
    <citation type="submission" date="2019-07" db="EMBL/GenBank/DDBJ databases">
        <title>Complete Genome Sequence and Methylome Analysis of Nocardia otitidis-caviarum NEB252.</title>
        <authorList>
            <person name="Fomenkov A."/>
            <person name="Anton B.P."/>
            <person name="Vincze T."/>
            <person name="Roberts R.J."/>
        </authorList>
    </citation>
    <scope>NUCLEOTIDE SEQUENCE [LARGE SCALE GENOMIC DNA]</scope>
    <source>
        <strain evidence="9 10">NEB252</strain>
    </source>
</reference>
<feature type="transmembrane region" description="Helical" evidence="7">
    <location>
        <begin position="127"/>
        <end position="151"/>
    </location>
</feature>
<dbReference type="AlphaFoldDB" id="A0A516NQD4"/>
<keyword evidence="5 7" id="KW-1133">Transmembrane helix</keyword>
<evidence type="ECO:0000256" key="3">
    <source>
        <dbReference type="ARBA" id="ARBA00022475"/>
    </source>
</evidence>
<dbReference type="Pfam" id="PF00528">
    <property type="entry name" value="BPD_transp_1"/>
    <property type="match status" value="1"/>
</dbReference>
<dbReference type="PANTHER" id="PTHR43163">
    <property type="entry name" value="DIPEPTIDE TRANSPORT SYSTEM PERMEASE PROTEIN DPPB-RELATED"/>
    <property type="match status" value="1"/>
</dbReference>
<evidence type="ECO:0000313" key="9">
    <source>
        <dbReference type="EMBL" id="QDP81116.1"/>
    </source>
</evidence>
<gene>
    <name evidence="9" type="ORF">FOH10_22745</name>
</gene>